<organism evidence="2 3">
    <name type="scientific">Salinibacillus xinjiangensis</name>
    <dbReference type="NCBI Taxonomy" id="1229268"/>
    <lineage>
        <taxon>Bacteria</taxon>
        <taxon>Bacillati</taxon>
        <taxon>Bacillota</taxon>
        <taxon>Bacilli</taxon>
        <taxon>Bacillales</taxon>
        <taxon>Bacillaceae</taxon>
        <taxon>Salinibacillus</taxon>
    </lineage>
</organism>
<dbReference type="Proteomes" id="UP000480185">
    <property type="component" value="Unassembled WGS sequence"/>
</dbReference>
<reference evidence="2 3" key="1">
    <citation type="submission" date="2019-11" db="EMBL/GenBank/DDBJ databases">
        <authorList>
            <person name="Li J."/>
        </authorList>
    </citation>
    <scope>NUCLEOTIDE SEQUENCE [LARGE SCALE GENOMIC DNA]</scope>
    <source>
        <strain evidence="2 3">J4</strain>
    </source>
</reference>
<dbReference type="EMBL" id="WJNH01000001">
    <property type="protein sequence ID" value="MRG85197.1"/>
    <property type="molecule type" value="Genomic_DNA"/>
</dbReference>
<comment type="caution">
    <text evidence="2">The sequence shown here is derived from an EMBL/GenBank/DDBJ whole genome shotgun (WGS) entry which is preliminary data.</text>
</comment>
<evidence type="ECO:0000313" key="3">
    <source>
        <dbReference type="Proteomes" id="UP000480185"/>
    </source>
</evidence>
<keyword evidence="3" id="KW-1185">Reference proteome</keyword>
<protein>
    <submittedName>
        <fullName evidence="2">Uncharacterized protein</fullName>
    </submittedName>
</protein>
<keyword evidence="1" id="KW-0472">Membrane</keyword>
<evidence type="ECO:0000313" key="2">
    <source>
        <dbReference type="EMBL" id="MRG85197.1"/>
    </source>
</evidence>
<sequence>MGFLYFPEDGVEYLPAIIVLLLFSIAAIIITRMFFRISKKEEEKFNQQYGDRINLDPDQGKSKK</sequence>
<gene>
    <name evidence="2" type="ORF">GH754_02510</name>
</gene>
<name>A0A6G1X2H3_9BACI</name>
<feature type="transmembrane region" description="Helical" evidence="1">
    <location>
        <begin position="13"/>
        <end position="35"/>
    </location>
</feature>
<proteinExistence type="predicted"/>
<dbReference type="OrthoDB" id="2390218at2"/>
<dbReference type="AlphaFoldDB" id="A0A6G1X2H3"/>
<keyword evidence="1" id="KW-1133">Transmembrane helix</keyword>
<keyword evidence="1" id="KW-0812">Transmembrane</keyword>
<evidence type="ECO:0000256" key="1">
    <source>
        <dbReference type="SAM" id="Phobius"/>
    </source>
</evidence>
<accession>A0A6G1X2H3</accession>